<dbReference type="Proteomes" id="UP001249851">
    <property type="component" value="Unassembled WGS sequence"/>
</dbReference>
<reference evidence="3" key="2">
    <citation type="journal article" date="2023" name="Science">
        <title>Genomic signatures of disease resistance in endangered staghorn corals.</title>
        <authorList>
            <person name="Vollmer S.V."/>
            <person name="Selwyn J.D."/>
            <person name="Despard B.A."/>
            <person name="Roesel C.L."/>
        </authorList>
    </citation>
    <scope>NUCLEOTIDE SEQUENCE</scope>
    <source>
        <strain evidence="3">K2</strain>
    </source>
</reference>
<feature type="transmembrane region" description="Helical" evidence="2">
    <location>
        <begin position="51"/>
        <end position="72"/>
    </location>
</feature>
<evidence type="ECO:0000256" key="2">
    <source>
        <dbReference type="SAM" id="Phobius"/>
    </source>
</evidence>
<proteinExistence type="predicted"/>
<keyword evidence="2" id="KW-0472">Membrane</keyword>
<keyword evidence="4" id="KW-1185">Reference proteome</keyword>
<accession>A0AAD9QSG7</accession>
<evidence type="ECO:0000313" key="4">
    <source>
        <dbReference type="Proteomes" id="UP001249851"/>
    </source>
</evidence>
<reference evidence="3" key="1">
    <citation type="journal article" date="2023" name="G3 (Bethesda)">
        <title>Whole genome assembly and annotation of the endangered Caribbean coral Acropora cervicornis.</title>
        <authorList>
            <person name="Selwyn J.D."/>
            <person name="Vollmer S.V."/>
        </authorList>
    </citation>
    <scope>NUCLEOTIDE SEQUENCE</scope>
    <source>
        <strain evidence="3">K2</strain>
    </source>
</reference>
<comment type="caution">
    <text evidence="3">The sequence shown here is derived from an EMBL/GenBank/DDBJ whole genome shotgun (WGS) entry which is preliminary data.</text>
</comment>
<keyword evidence="2" id="KW-0812">Transmembrane</keyword>
<protein>
    <submittedName>
        <fullName evidence="3">Uncharacterized protein</fullName>
    </submittedName>
</protein>
<feature type="region of interest" description="Disordered" evidence="1">
    <location>
        <begin position="103"/>
        <end position="148"/>
    </location>
</feature>
<keyword evidence="2" id="KW-1133">Transmembrane helix</keyword>
<evidence type="ECO:0000256" key="1">
    <source>
        <dbReference type="SAM" id="MobiDB-lite"/>
    </source>
</evidence>
<dbReference type="EMBL" id="JARQWQ010000016">
    <property type="protein sequence ID" value="KAK2566562.1"/>
    <property type="molecule type" value="Genomic_DNA"/>
</dbReference>
<sequence length="185" mass="20001">MYAREATAGRVDISASVSSKIGLKELLILKICSDDYLIDKESDGLILDLTVIFFALCILFLVVIVALAVVVYRKANTWFASEKSPECGTTNSSPFHGGTYSPSPENPIYLPGRPSPNANGTKDNNERDSAYLEGTSGEGATGESQIGPTCEMKKEKVIQTYKNPAYEESGYWSLGSESVTIKALV</sequence>
<dbReference type="AlphaFoldDB" id="A0AAD9QSG7"/>
<evidence type="ECO:0000313" key="3">
    <source>
        <dbReference type="EMBL" id="KAK2566562.1"/>
    </source>
</evidence>
<organism evidence="3 4">
    <name type="scientific">Acropora cervicornis</name>
    <name type="common">Staghorn coral</name>
    <dbReference type="NCBI Taxonomy" id="6130"/>
    <lineage>
        <taxon>Eukaryota</taxon>
        <taxon>Metazoa</taxon>
        <taxon>Cnidaria</taxon>
        <taxon>Anthozoa</taxon>
        <taxon>Hexacorallia</taxon>
        <taxon>Scleractinia</taxon>
        <taxon>Astrocoeniina</taxon>
        <taxon>Acroporidae</taxon>
        <taxon>Acropora</taxon>
    </lineage>
</organism>
<gene>
    <name evidence="3" type="ORF">P5673_009190</name>
</gene>
<name>A0AAD9QSG7_ACRCE</name>